<dbReference type="RefSeq" id="WP_380796892.1">
    <property type="nucleotide sequence ID" value="NZ_JBHRVU010000004.1"/>
</dbReference>
<feature type="transmembrane region" description="Helical" evidence="1">
    <location>
        <begin position="120"/>
        <end position="138"/>
    </location>
</feature>
<keyword evidence="3" id="KW-1185">Reference proteome</keyword>
<dbReference type="Proteomes" id="UP001595681">
    <property type="component" value="Unassembled WGS sequence"/>
</dbReference>
<dbReference type="EMBL" id="JBHRVU010000004">
    <property type="protein sequence ID" value="MFC3442677.1"/>
    <property type="molecule type" value="Genomic_DNA"/>
</dbReference>
<feature type="transmembrane region" description="Helical" evidence="1">
    <location>
        <begin position="50"/>
        <end position="72"/>
    </location>
</feature>
<keyword evidence="1" id="KW-1133">Transmembrane helix</keyword>
<organism evidence="2 3">
    <name type="scientific">Sphingobium rhizovicinum</name>
    <dbReference type="NCBI Taxonomy" id="432308"/>
    <lineage>
        <taxon>Bacteria</taxon>
        <taxon>Pseudomonadati</taxon>
        <taxon>Pseudomonadota</taxon>
        <taxon>Alphaproteobacteria</taxon>
        <taxon>Sphingomonadales</taxon>
        <taxon>Sphingomonadaceae</taxon>
        <taxon>Sphingobium</taxon>
    </lineage>
</organism>
<evidence type="ECO:0000313" key="3">
    <source>
        <dbReference type="Proteomes" id="UP001595681"/>
    </source>
</evidence>
<keyword evidence="1" id="KW-0812">Transmembrane</keyword>
<feature type="transmembrane region" description="Helical" evidence="1">
    <location>
        <begin position="175"/>
        <end position="194"/>
    </location>
</feature>
<proteinExistence type="predicted"/>
<feature type="transmembrane region" description="Helical" evidence="1">
    <location>
        <begin position="150"/>
        <end position="169"/>
    </location>
</feature>
<keyword evidence="1" id="KW-0472">Membrane</keyword>
<sequence length="253" mass="27780">MAMQGQAATLFEREHRFFFATACLMALVLVAGFSTNILLGRSTFAVPPIFHLHAFVFFGWVVLYLAQTGLVASGSMALHRRLGWLALGWVPAMLILGITILLTILRRTGGPFFFAKNEFLFGNMMGLATFAGTVLWAISLRRRTDWHRRLMLGAMAGLTGPGFGRLLPVPLMMPWAWWVSAVLFPALFIVAGMVADRRRLGRVHPAYWWGMALLVGGQLVAQAIAYSPVGYAVTEAVTAGTPGTARPMQAQWP</sequence>
<protein>
    <recommendedName>
        <fullName evidence="4">Adenylate cyclase</fullName>
    </recommendedName>
</protein>
<evidence type="ECO:0008006" key="4">
    <source>
        <dbReference type="Google" id="ProtNLM"/>
    </source>
</evidence>
<name>A0ABV7NJN4_9SPHN</name>
<gene>
    <name evidence="2" type="ORF">ACFOKF_15990</name>
</gene>
<feature type="transmembrane region" description="Helical" evidence="1">
    <location>
        <begin position="17"/>
        <end position="38"/>
    </location>
</feature>
<feature type="transmembrane region" description="Helical" evidence="1">
    <location>
        <begin position="84"/>
        <end position="105"/>
    </location>
</feature>
<evidence type="ECO:0000256" key="1">
    <source>
        <dbReference type="SAM" id="Phobius"/>
    </source>
</evidence>
<feature type="transmembrane region" description="Helical" evidence="1">
    <location>
        <begin position="206"/>
        <end position="225"/>
    </location>
</feature>
<comment type="caution">
    <text evidence="2">The sequence shown here is derived from an EMBL/GenBank/DDBJ whole genome shotgun (WGS) entry which is preliminary data.</text>
</comment>
<reference evidence="3" key="1">
    <citation type="journal article" date="2019" name="Int. J. Syst. Evol. Microbiol.">
        <title>The Global Catalogue of Microorganisms (GCM) 10K type strain sequencing project: providing services to taxonomists for standard genome sequencing and annotation.</title>
        <authorList>
            <consortium name="The Broad Institute Genomics Platform"/>
            <consortium name="The Broad Institute Genome Sequencing Center for Infectious Disease"/>
            <person name="Wu L."/>
            <person name="Ma J."/>
        </authorList>
    </citation>
    <scope>NUCLEOTIDE SEQUENCE [LARGE SCALE GENOMIC DNA]</scope>
    <source>
        <strain evidence="3">CCM 7491</strain>
    </source>
</reference>
<accession>A0ABV7NJN4</accession>
<evidence type="ECO:0000313" key="2">
    <source>
        <dbReference type="EMBL" id="MFC3442677.1"/>
    </source>
</evidence>